<dbReference type="AlphaFoldDB" id="A0A173TQU0"/>
<organism evidence="1 3">
    <name type="scientific">Roseburia faecis</name>
    <dbReference type="NCBI Taxonomy" id="301302"/>
    <lineage>
        <taxon>Bacteria</taxon>
        <taxon>Bacillati</taxon>
        <taxon>Bacillota</taxon>
        <taxon>Clostridia</taxon>
        <taxon>Lachnospirales</taxon>
        <taxon>Lachnospiraceae</taxon>
        <taxon>Roseburia</taxon>
    </lineage>
</organism>
<reference evidence="1 3" key="1">
    <citation type="submission" date="2015-09" db="EMBL/GenBank/DDBJ databases">
        <authorList>
            <consortium name="Pathogen Informatics"/>
        </authorList>
    </citation>
    <scope>NUCLEOTIDE SEQUENCE [LARGE SCALE GENOMIC DNA]</scope>
    <source>
        <strain evidence="1 3">2789STDY5608863</strain>
    </source>
</reference>
<name>A0A173TQU0_9FIRM</name>
<evidence type="ECO:0000313" key="2">
    <source>
        <dbReference type="EMBL" id="MTR83235.1"/>
    </source>
</evidence>
<proteinExistence type="predicted"/>
<evidence type="ECO:0000313" key="1">
    <source>
        <dbReference type="EMBL" id="CUN03548.1"/>
    </source>
</evidence>
<evidence type="ECO:0000313" key="3">
    <source>
        <dbReference type="Proteomes" id="UP000095495"/>
    </source>
</evidence>
<dbReference type="EMBL" id="WNAL01000064">
    <property type="protein sequence ID" value="MTR83235.1"/>
    <property type="molecule type" value="Genomic_DNA"/>
</dbReference>
<reference evidence="2 4" key="2">
    <citation type="journal article" date="2019" name="Nat. Med.">
        <title>A library of human gut bacterial isolates paired with longitudinal multiomics data enables mechanistic microbiome research.</title>
        <authorList>
            <person name="Poyet M."/>
            <person name="Groussin M."/>
            <person name="Gibbons S.M."/>
            <person name="Avila-Pacheco J."/>
            <person name="Jiang X."/>
            <person name="Kearney S.M."/>
            <person name="Perrotta A.R."/>
            <person name="Berdy B."/>
            <person name="Zhao S."/>
            <person name="Lieberman T.D."/>
            <person name="Swanson P.K."/>
            <person name="Smith M."/>
            <person name="Roesemann S."/>
            <person name="Alexander J.E."/>
            <person name="Rich S.A."/>
            <person name="Livny J."/>
            <person name="Vlamakis H."/>
            <person name="Clish C."/>
            <person name="Bullock K."/>
            <person name="Deik A."/>
            <person name="Scott J."/>
            <person name="Pierce K.A."/>
            <person name="Xavier R.J."/>
            <person name="Alm E.J."/>
        </authorList>
    </citation>
    <scope>NUCLEOTIDE SEQUENCE [LARGE SCALE GENOMIC DNA]</scope>
    <source>
        <strain evidence="2 4">BIOML-A1</strain>
    </source>
</reference>
<accession>A0A173TQU0</accession>
<evidence type="ECO:0000313" key="4">
    <source>
        <dbReference type="Proteomes" id="UP000446657"/>
    </source>
</evidence>
<dbReference type="EMBL" id="CYXV01000009">
    <property type="protein sequence ID" value="CUN03548.1"/>
    <property type="molecule type" value="Genomic_DNA"/>
</dbReference>
<dbReference type="RefSeq" id="WP_055263096.1">
    <property type="nucleotide sequence ID" value="NZ_CYXV01000009.1"/>
</dbReference>
<dbReference type="Proteomes" id="UP000446657">
    <property type="component" value="Unassembled WGS sequence"/>
</dbReference>
<sequence>MANNMIVESNGALVEQMTKFEAVLNDWGLPSENIIASVEERQNIMEMLPGLIASIPDEQKRDATYLSRFVAGAAIGLFDASLNYVWDEVVVSLRKKIVFFGLDTFYDNAVADKVRDQYKNEDDLSGIKDRTMLETLKKLEWISNVVYLKLCHILDMRNQIGASHPNTYDINSFELLGWLKTCVTEVINDQPSSSAVHVKKIVEQIKKSTGPLDKVTVESIGNAVAQFSSAMSGTLLKSLFGIFVAENTSVEARKNILLLSKEIWKYCRDDIKYDLGEKKLLFRNNLQQDKENLAYKFLENCNGLPYLSLTERSLEISSLCDDLYSVHNGWDNFYHEPPIAREIMKYISSSSDIPKDREVKLINTFLECRIGREVAYCSGVSQGSVIYYESLFKMLTEDQIKITLIELKHHMASVYSGDSIRAKNVRKIIDIINRSDLSDRLREIINYIIDFDNRGIIQKVYKEKGFKDLCTGILDLN</sequence>
<dbReference type="Proteomes" id="UP000095495">
    <property type="component" value="Unassembled WGS sequence"/>
</dbReference>
<gene>
    <name evidence="1" type="ORF">ERS852420_02294</name>
    <name evidence="2" type="ORF">GMD30_16570</name>
</gene>
<protein>
    <submittedName>
        <fullName evidence="1">Uncharacterized protein</fullName>
    </submittedName>
</protein>